<organism evidence="2 3">
    <name type="scientific">Nitrosopumilus cobalaminigenes</name>
    <dbReference type="NCBI Taxonomy" id="1470066"/>
    <lineage>
        <taxon>Archaea</taxon>
        <taxon>Nitrososphaerota</taxon>
        <taxon>Nitrososphaeria</taxon>
        <taxon>Nitrosopumilales</taxon>
        <taxon>Nitrosopumilaceae</taxon>
        <taxon>Nitrosopumilus</taxon>
    </lineage>
</organism>
<feature type="compositionally biased region" description="Polar residues" evidence="1">
    <location>
        <begin position="58"/>
        <end position="82"/>
    </location>
</feature>
<dbReference type="OrthoDB" id="385695at2157"/>
<dbReference type="AlphaFoldDB" id="A0A7D5M0Y0"/>
<accession>A0A7D5M0Y0</accession>
<keyword evidence="3" id="KW-1185">Reference proteome</keyword>
<dbReference type="KEGG" id="ncl:C5F47_05360"/>
<proteinExistence type="predicted"/>
<sequence length="82" mass="9584">MSQIPKMRTPEQKSRKMLNEEMTLMGLEMAIKKEQFRIAKNPQPQFREIPVEKEITPVDSSENQDNEKGNNMLNSFLNKIGF</sequence>
<feature type="region of interest" description="Disordered" evidence="1">
    <location>
        <begin position="42"/>
        <end position="82"/>
    </location>
</feature>
<dbReference type="RefSeq" id="WP_179360113.1">
    <property type="nucleotide sequence ID" value="NZ_CP026993.1"/>
</dbReference>
<dbReference type="Proteomes" id="UP000509771">
    <property type="component" value="Chromosome"/>
</dbReference>
<evidence type="ECO:0000313" key="2">
    <source>
        <dbReference type="EMBL" id="QLH03015.1"/>
    </source>
</evidence>
<evidence type="ECO:0000313" key="3">
    <source>
        <dbReference type="Proteomes" id="UP000509771"/>
    </source>
</evidence>
<evidence type="ECO:0000256" key="1">
    <source>
        <dbReference type="SAM" id="MobiDB-lite"/>
    </source>
</evidence>
<protein>
    <submittedName>
        <fullName evidence="2">Uncharacterized protein</fullName>
    </submittedName>
</protein>
<dbReference type="EMBL" id="CP026993">
    <property type="protein sequence ID" value="QLH03015.1"/>
    <property type="molecule type" value="Genomic_DNA"/>
</dbReference>
<reference evidence="2 3" key="1">
    <citation type="submission" date="2018-02" db="EMBL/GenBank/DDBJ databases">
        <title>Complete genome of Nitrosopumilus cobalaminigenes HCA1.</title>
        <authorList>
            <person name="Qin W."/>
            <person name="Zheng Y."/>
            <person name="Stahl D.A."/>
        </authorList>
    </citation>
    <scope>NUCLEOTIDE SEQUENCE [LARGE SCALE GENOMIC DNA]</scope>
    <source>
        <strain evidence="2 3">HCA1</strain>
    </source>
</reference>
<dbReference type="GeneID" id="56059445"/>
<gene>
    <name evidence="2" type="ORF">C5F47_05360</name>
</gene>
<name>A0A7D5M0Y0_9ARCH</name>